<evidence type="ECO:0000313" key="3">
    <source>
        <dbReference type="Proteomes" id="UP000800038"/>
    </source>
</evidence>
<evidence type="ECO:0000313" key="2">
    <source>
        <dbReference type="EMBL" id="KAF1936877.1"/>
    </source>
</evidence>
<evidence type="ECO:0000256" key="1">
    <source>
        <dbReference type="SAM" id="Phobius"/>
    </source>
</evidence>
<feature type="transmembrane region" description="Helical" evidence="1">
    <location>
        <begin position="49"/>
        <end position="70"/>
    </location>
</feature>
<gene>
    <name evidence="2" type="ORF">EJ02DRAFT_459177</name>
</gene>
<dbReference type="AlphaFoldDB" id="A0A6A5SHL4"/>
<keyword evidence="1" id="KW-1133">Transmembrane helix</keyword>
<dbReference type="Proteomes" id="UP000800038">
    <property type="component" value="Unassembled WGS sequence"/>
</dbReference>
<protein>
    <submittedName>
        <fullName evidence="2">Uncharacterized protein</fullName>
    </submittedName>
</protein>
<keyword evidence="3" id="KW-1185">Reference proteome</keyword>
<organism evidence="2 3">
    <name type="scientific">Clathrospora elynae</name>
    <dbReference type="NCBI Taxonomy" id="706981"/>
    <lineage>
        <taxon>Eukaryota</taxon>
        <taxon>Fungi</taxon>
        <taxon>Dikarya</taxon>
        <taxon>Ascomycota</taxon>
        <taxon>Pezizomycotina</taxon>
        <taxon>Dothideomycetes</taxon>
        <taxon>Pleosporomycetidae</taxon>
        <taxon>Pleosporales</taxon>
        <taxon>Diademaceae</taxon>
        <taxon>Clathrospora</taxon>
    </lineage>
</organism>
<reference evidence="2" key="1">
    <citation type="journal article" date="2020" name="Stud. Mycol.">
        <title>101 Dothideomycetes genomes: a test case for predicting lifestyles and emergence of pathogens.</title>
        <authorList>
            <person name="Haridas S."/>
            <person name="Albert R."/>
            <person name="Binder M."/>
            <person name="Bloem J."/>
            <person name="Labutti K."/>
            <person name="Salamov A."/>
            <person name="Andreopoulos B."/>
            <person name="Baker S."/>
            <person name="Barry K."/>
            <person name="Bills G."/>
            <person name="Bluhm B."/>
            <person name="Cannon C."/>
            <person name="Castanera R."/>
            <person name="Culley D."/>
            <person name="Daum C."/>
            <person name="Ezra D."/>
            <person name="Gonzalez J."/>
            <person name="Henrissat B."/>
            <person name="Kuo A."/>
            <person name="Liang C."/>
            <person name="Lipzen A."/>
            <person name="Lutzoni F."/>
            <person name="Magnuson J."/>
            <person name="Mondo S."/>
            <person name="Nolan M."/>
            <person name="Ohm R."/>
            <person name="Pangilinan J."/>
            <person name="Park H.-J."/>
            <person name="Ramirez L."/>
            <person name="Alfaro M."/>
            <person name="Sun H."/>
            <person name="Tritt A."/>
            <person name="Yoshinaga Y."/>
            <person name="Zwiers L.-H."/>
            <person name="Turgeon B."/>
            <person name="Goodwin S."/>
            <person name="Spatafora J."/>
            <person name="Crous P."/>
            <person name="Grigoriev I."/>
        </authorList>
    </citation>
    <scope>NUCLEOTIDE SEQUENCE</scope>
    <source>
        <strain evidence="2">CBS 161.51</strain>
    </source>
</reference>
<dbReference type="EMBL" id="ML976165">
    <property type="protein sequence ID" value="KAF1936877.1"/>
    <property type="molecule type" value="Genomic_DNA"/>
</dbReference>
<keyword evidence="1" id="KW-0472">Membrane</keyword>
<accession>A0A6A5SHL4</accession>
<name>A0A6A5SHL4_9PLEO</name>
<keyword evidence="1" id="KW-0812">Transmembrane</keyword>
<sequence>MVRSTDAIAPGHNNTVFHRREGRRTDETIDVLDNERSGKIAYETALLKVFYVICLSFTVVVVLLIAVVHARTGSYNYINKRLERSTRRTGV</sequence>
<proteinExistence type="predicted"/>